<dbReference type="Pfam" id="PF00211">
    <property type="entry name" value="Guanylate_cyc"/>
    <property type="match status" value="1"/>
</dbReference>
<organism evidence="4 5">
    <name type="scientific">Tectimicrobiota bacterium</name>
    <dbReference type="NCBI Taxonomy" id="2528274"/>
    <lineage>
        <taxon>Bacteria</taxon>
        <taxon>Pseudomonadati</taxon>
        <taxon>Nitrospinota/Tectimicrobiota group</taxon>
        <taxon>Candidatus Tectimicrobiota</taxon>
    </lineage>
</organism>
<dbReference type="Gene3D" id="3.30.70.1230">
    <property type="entry name" value="Nucleotide cyclase"/>
    <property type="match status" value="1"/>
</dbReference>
<comment type="caution">
    <text evidence="4">The sequence shown here is derived from an EMBL/GenBank/DDBJ whole genome shotgun (WGS) entry which is preliminary data.</text>
</comment>
<evidence type="ECO:0000256" key="1">
    <source>
        <dbReference type="ARBA" id="ARBA00022741"/>
    </source>
</evidence>
<dbReference type="SUPFAM" id="SSF55073">
    <property type="entry name" value="Nucleotide cyclase"/>
    <property type="match status" value="1"/>
</dbReference>
<evidence type="ECO:0000259" key="3">
    <source>
        <dbReference type="PROSITE" id="PS50125"/>
    </source>
</evidence>
<dbReference type="PANTHER" id="PTHR16305:SF28">
    <property type="entry name" value="GUANYLATE CYCLASE DOMAIN-CONTAINING PROTEIN"/>
    <property type="match status" value="1"/>
</dbReference>
<proteinExistence type="predicted"/>
<dbReference type="GO" id="GO:0009190">
    <property type="term" value="P:cyclic nucleotide biosynthetic process"/>
    <property type="evidence" value="ECO:0007669"/>
    <property type="project" value="InterPro"/>
</dbReference>
<gene>
    <name evidence="4" type="ORF">FJZ47_12150</name>
</gene>
<dbReference type="GO" id="GO:0035556">
    <property type="term" value="P:intracellular signal transduction"/>
    <property type="evidence" value="ECO:0007669"/>
    <property type="project" value="InterPro"/>
</dbReference>
<keyword evidence="1" id="KW-0547">Nucleotide-binding</keyword>
<dbReference type="GO" id="GO:0005524">
    <property type="term" value="F:ATP binding"/>
    <property type="evidence" value="ECO:0007669"/>
    <property type="project" value="UniProtKB-KW"/>
</dbReference>
<sequence length="347" mass="38682">MQFDELLAQTQDLLEREQRLSYRALKVRFQLDDEHLEALKDELIYAKRLAMDEEGRVLVWRAERAADSLPPSPIPSVVPSTRAEPEPRAYVPLHLAEKIRTARVTLAGERKQVTVLFADLKSSMELLADRDPEEARQILDPVLERMMEAVHRYEGTVNQVLGDGIMALFGAPIAHEDHAVRACYAALAMQQAVTRYAESVRREQGLDVQIRVGLNSGEVVVRAIGNDLHMDYTAIGQTTHLAARMEQLARPGTTFITANTLRLVEGLVRVTALGPIPIKGLLGPVDVYELMGASTLRGRFQAGVVRGLTRFVGRDQELAIIQQALAHAKEVCINYFPIVLDELYNSS</sequence>
<evidence type="ECO:0000313" key="5">
    <source>
        <dbReference type="Proteomes" id="UP000712673"/>
    </source>
</evidence>
<feature type="domain" description="Guanylate cyclase" evidence="3">
    <location>
        <begin position="114"/>
        <end position="246"/>
    </location>
</feature>
<dbReference type="GO" id="GO:0005737">
    <property type="term" value="C:cytoplasm"/>
    <property type="evidence" value="ECO:0007669"/>
    <property type="project" value="TreeGrafter"/>
</dbReference>
<dbReference type="Proteomes" id="UP000712673">
    <property type="component" value="Unassembled WGS sequence"/>
</dbReference>
<name>A0A937W0E0_UNCTE</name>
<dbReference type="PROSITE" id="PS50125">
    <property type="entry name" value="GUANYLATE_CYCLASE_2"/>
    <property type="match status" value="1"/>
</dbReference>
<dbReference type="EMBL" id="VGLS01000349">
    <property type="protein sequence ID" value="MBM3224538.1"/>
    <property type="molecule type" value="Genomic_DNA"/>
</dbReference>
<accession>A0A937W0E0</accession>
<dbReference type="InterPro" id="IPR001054">
    <property type="entry name" value="A/G_cyclase"/>
</dbReference>
<dbReference type="SMART" id="SM00044">
    <property type="entry name" value="CYCc"/>
    <property type="match status" value="1"/>
</dbReference>
<dbReference type="GO" id="GO:0004016">
    <property type="term" value="F:adenylate cyclase activity"/>
    <property type="evidence" value="ECO:0007669"/>
    <property type="project" value="TreeGrafter"/>
</dbReference>
<protein>
    <submittedName>
        <fullName evidence="4">Adenylate/guanylate cyclase domain-containing protein</fullName>
    </submittedName>
</protein>
<dbReference type="PANTHER" id="PTHR16305">
    <property type="entry name" value="TESTICULAR SOLUBLE ADENYLYL CYCLASE"/>
    <property type="match status" value="1"/>
</dbReference>
<dbReference type="AlphaFoldDB" id="A0A937W0E0"/>
<dbReference type="CDD" id="cd07302">
    <property type="entry name" value="CHD"/>
    <property type="match status" value="1"/>
</dbReference>
<dbReference type="InterPro" id="IPR029787">
    <property type="entry name" value="Nucleotide_cyclase"/>
</dbReference>
<reference evidence="4" key="1">
    <citation type="submission" date="2019-03" db="EMBL/GenBank/DDBJ databases">
        <title>Lake Tanganyika Metagenome-Assembled Genomes (MAGs).</title>
        <authorList>
            <person name="Tran P."/>
        </authorList>
    </citation>
    <scope>NUCLEOTIDE SEQUENCE</scope>
    <source>
        <strain evidence="4">K_DeepCast_65m_m2_066</strain>
    </source>
</reference>
<evidence type="ECO:0000313" key="4">
    <source>
        <dbReference type="EMBL" id="MBM3224538.1"/>
    </source>
</evidence>
<evidence type="ECO:0000256" key="2">
    <source>
        <dbReference type="ARBA" id="ARBA00022840"/>
    </source>
</evidence>
<keyword evidence="2" id="KW-0067">ATP-binding</keyword>